<feature type="transmembrane region" description="Helical" evidence="5">
    <location>
        <begin position="108"/>
        <end position="133"/>
    </location>
</feature>
<keyword evidence="7" id="KW-1185">Reference proteome</keyword>
<comment type="caution">
    <text evidence="6">The sequence shown here is derived from an EMBL/GenBank/DDBJ whole genome shotgun (WGS) entry which is preliminary data.</text>
</comment>
<dbReference type="RefSeq" id="WP_139465698.1">
    <property type="nucleotide sequence ID" value="NZ_VDHJ01000008.1"/>
</dbReference>
<feature type="transmembrane region" description="Helical" evidence="5">
    <location>
        <begin position="442"/>
        <end position="460"/>
    </location>
</feature>
<accession>A0A5C4U335</accession>
<dbReference type="GO" id="GO:0016020">
    <property type="term" value="C:membrane"/>
    <property type="evidence" value="ECO:0007669"/>
    <property type="project" value="UniProtKB-SubCell"/>
</dbReference>
<evidence type="ECO:0000313" key="6">
    <source>
        <dbReference type="EMBL" id="TNL97317.1"/>
    </source>
</evidence>
<dbReference type="Gene3D" id="1.20.1740.10">
    <property type="entry name" value="Amino acid/polyamine transporter I"/>
    <property type="match status" value="1"/>
</dbReference>
<dbReference type="PANTHER" id="PTHR43243">
    <property type="entry name" value="INNER MEMBRANE TRANSPORTER YGJI-RELATED"/>
    <property type="match status" value="1"/>
</dbReference>
<dbReference type="InterPro" id="IPR002293">
    <property type="entry name" value="AA/rel_permease1"/>
</dbReference>
<dbReference type="EMBL" id="VDHJ01000008">
    <property type="protein sequence ID" value="TNL97317.1"/>
    <property type="molecule type" value="Genomic_DNA"/>
</dbReference>
<evidence type="ECO:0000256" key="1">
    <source>
        <dbReference type="ARBA" id="ARBA00004141"/>
    </source>
</evidence>
<evidence type="ECO:0000256" key="3">
    <source>
        <dbReference type="ARBA" id="ARBA00022989"/>
    </source>
</evidence>
<feature type="transmembrane region" description="Helical" evidence="5">
    <location>
        <begin position="305"/>
        <end position="330"/>
    </location>
</feature>
<dbReference type="Pfam" id="PF13520">
    <property type="entry name" value="AA_permease_2"/>
    <property type="match status" value="1"/>
</dbReference>
<keyword evidence="3 5" id="KW-1133">Transmembrane helix</keyword>
<feature type="transmembrane region" description="Helical" evidence="5">
    <location>
        <begin position="192"/>
        <end position="212"/>
    </location>
</feature>
<evidence type="ECO:0000256" key="2">
    <source>
        <dbReference type="ARBA" id="ARBA00022692"/>
    </source>
</evidence>
<dbReference type="AlphaFoldDB" id="A0A5C4U335"/>
<name>A0A5C4U335_9CORY</name>
<reference evidence="6 7" key="1">
    <citation type="submission" date="2019-06" db="EMBL/GenBank/DDBJ databases">
        <authorList>
            <person name="Li J."/>
        </authorList>
    </citation>
    <scope>NUCLEOTIDE SEQUENCE [LARGE SCALE GENOMIC DNA]</scope>
    <source>
        <strain evidence="6 7">LMG 28165</strain>
    </source>
</reference>
<sequence>MTGTTPAVSVFARKPISRVIEDTEEDGGLRRSMGVVHLTALSVGASLGTGIFVVLGEAAPLAGPALVLSFVLAALTAGFSALSYAEMASRVPVSGSSYSYAYATVGEIVAWVCGWCLMLEYAVSVAAVAVGWGQYINELLTGMFNVALPDVLNAGPGSGGLINLPAAVVVILATLVLLTGGKESAVVNTVMVGLKIAVLAFFCVVAFTAFKAGNFAPFAPLGAVGVTVAASQVFFSYVGFDAASTAANEAKNPQRDLPRAIIWSLGIVTAVYCLVAVAALGALNWTQLGESEASLARVMKEATQGNWAALILSAGAVIAISSVVLSVMYGQTRILFTMSRDRLIPPIFGRVNPKTNVPSANIIIVGAFVAILAALIPLGELADATSIGALVAFTIVNVSVIVLRRKAPEGVNEGFRTPLFPLVPMLGIAFCALLMLGLGPETWLTFIIWLAVGLAVYFGYSRKHSALRS</sequence>
<evidence type="ECO:0000256" key="5">
    <source>
        <dbReference type="SAM" id="Phobius"/>
    </source>
</evidence>
<proteinExistence type="predicted"/>
<keyword evidence="2 5" id="KW-0812">Transmembrane</keyword>
<dbReference type="PIRSF" id="PIRSF006060">
    <property type="entry name" value="AA_transporter"/>
    <property type="match status" value="1"/>
</dbReference>
<dbReference type="Proteomes" id="UP000312032">
    <property type="component" value="Unassembled WGS sequence"/>
</dbReference>
<protein>
    <submittedName>
        <fullName evidence="6">Amino acid permease</fullName>
    </submittedName>
</protein>
<evidence type="ECO:0000313" key="7">
    <source>
        <dbReference type="Proteomes" id="UP000312032"/>
    </source>
</evidence>
<dbReference type="PANTHER" id="PTHR43243:SF24">
    <property type="entry name" value="CATIONIC AMINO ACID TRANSPORT INTEGRAL MEMBRANE PROTEIN ROCE-RELATED"/>
    <property type="match status" value="1"/>
</dbReference>
<gene>
    <name evidence="6" type="ORF">FHE74_06490</name>
</gene>
<feature type="transmembrane region" description="Helical" evidence="5">
    <location>
        <begin position="384"/>
        <end position="403"/>
    </location>
</feature>
<comment type="subcellular location">
    <subcellularLocation>
        <location evidence="1">Membrane</location>
        <topology evidence="1">Multi-pass membrane protein</topology>
    </subcellularLocation>
</comment>
<dbReference type="GO" id="GO:0015171">
    <property type="term" value="F:amino acid transmembrane transporter activity"/>
    <property type="evidence" value="ECO:0007669"/>
    <property type="project" value="TreeGrafter"/>
</dbReference>
<feature type="transmembrane region" description="Helical" evidence="5">
    <location>
        <begin position="35"/>
        <end position="55"/>
    </location>
</feature>
<feature type="transmembrane region" description="Helical" evidence="5">
    <location>
        <begin position="415"/>
        <end position="436"/>
    </location>
</feature>
<feature type="transmembrane region" description="Helical" evidence="5">
    <location>
        <begin position="61"/>
        <end position="87"/>
    </location>
</feature>
<feature type="transmembrane region" description="Helical" evidence="5">
    <location>
        <begin position="161"/>
        <end position="180"/>
    </location>
</feature>
<dbReference type="OrthoDB" id="9762947at2"/>
<evidence type="ECO:0000256" key="4">
    <source>
        <dbReference type="ARBA" id="ARBA00023136"/>
    </source>
</evidence>
<organism evidence="6 7">
    <name type="scientific">Corynebacterium tapiri</name>
    <dbReference type="NCBI Taxonomy" id="1448266"/>
    <lineage>
        <taxon>Bacteria</taxon>
        <taxon>Bacillati</taxon>
        <taxon>Actinomycetota</taxon>
        <taxon>Actinomycetes</taxon>
        <taxon>Mycobacteriales</taxon>
        <taxon>Corynebacteriaceae</taxon>
        <taxon>Corynebacterium</taxon>
    </lineage>
</organism>
<feature type="transmembrane region" description="Helical" evidence="5">
    <location>
        <begin position="360"/>
        <end position="378"/>
    </location>
</feature>
<feature type="transmembrane region" description="Helical" evidence="5">
    <location>
        <begin position="218"/>
        <end position="240"/>
    </location>
</feature>
<keyword evidence="4 5" id="KW-0472">Membrane</keyword>
<feature type="transmembrane region" description="Helical" evidence="5">
    <location>
        <begin position="261"/>
        <end position="285"/>
    </location>
</feature>